<comment type="caution">
    <text evidence="2">The sequence shown here is derived from an EMBL/GenBank/DDBJ whole genome shotgun (WGS) entry which is preliminary data.</text>
</comment>
<evidence type="ECO:0000313" key="3">
    <source>
        <dbReference type="Proteomes" id="UP000324159"/>
    </source>
</evidence>
<accession>A0A5D3WLJ9</accession>
<protein>
    <submittedName>
        <fullName evidence="2">Putative transposase</fullName>
    </submittedName>
</protein>
<dbReference type="GO" id="GO:0015074">
    <property type="term" value="P:DNA integration"/>
    <property type="evidence" value="ECO:0007669"/>
    <property type="project" value="InterPro"/>
</dbReference>
<dbReference type="InterPro" id="IPR050900">
    <property type="entry name" value="Transposase_IS3/IS150/IS904"/>
</dbReference>
<dbReference type="GO" id="GO:0003676">
    <property type="term" value="F:nucleic acid binding"/>
    <property type="evidence" value="ECO:0007669"/>
    <property type="project" value="InterPro"/>
</dbReference>
<dbReference type="InterPro" id="IPR001584">
    <property type="entry name" value="Integrase_cat-core"/>
</dbReference>
<dbReference type="NCBIfam" id="NF033516">
    <property type="entry name" value="transpos_IS3"/>
    <property type="match status" value="1"/>
</dbReference>
<dbReference type="Proteomes" id="UP000324159">
    <property type="component" value="Unassembled WGS sequence"/>
</dbReference>
<name>A0A5D3WLJ9_9BACT</name>
<dbReference type="Pfam" id="PF00665">
    <property type="entry name" value="rve"/>
    <property type="match status" value="1"/>
</dbReference>
<dbReference type="SUPFAM" id="SSF53098">
    <property type="entry name" value="Ribonuclease H-like"/>
    <property type="match status" value="1"/>
</dbReference>
<feature type="domain" description="Integrase catalytic" evidence="1">
    <location>
        <begin position="118"/>
        <end position="281"/>
    </location>
</feature>
<dbReference type="PROSITE" id="PS50994">
    <property type="entry name" value="INTEGRASE"/>
    <property type="match status" value="1"/>
</dbReference>
<dbReference type="InterPro" id="IPR025948">
    <property type="entry name" value="HTH-like_dom"/>
</dbReference>
<dbReference type="AlphaFoldDB" id="A0A5D3WLJ9"/>
<dbReference type="PANTHER" id="PTHR46889:SF4">
    <property type="entry name" value="TRANSPOSASE INSO FOR INSERTION SEQUENCE ELEMENT IS911B-RELATED"/>
    <property type="match status" value="1"/>
</dbReference>
<dbReference type="InterPro" id="IPR048020">
    <property type="entry name" value="Transpos_IS3"/>
</dbReference>
<reference evidence="2 3" key="1">
    <citation type="submission" date="2019-07" db="EMBL/GenBank/DDBJ databases">
        <title>Genomic Encyclopedia of Type Strains, Phase IV (KMG-IV): sequencing the most valuable type-strain genomes for metagenomic binning, comparative biology and taxonomic classification.</title>
        <authorList>
            <person name="Goeker M."/>
        </authorList>
    </citation>
    <scope>NUCLEOTIDE SEQUENCE [LARGE SCALE GENOMIC DNA]</scope>
    <source>
        <strain evidence="2 3">SS015</strain>
    </source>
</reference>
<dbReference type="Pfam" id="PF13276">
    <property type="entry name" value="HTH_21"/>
    <property type="match status" value="1"/>
</dbReference>
<dbReference type="InterPro" id="IPR012337">
    <property type="entry name" value="RNaseH-like_sf"/>
</dbReference>
<keyword evidence="3" id="KW-1185">Reference proteome</keyword>
<dbReference type="EMBL" id="VNIB01000006">
    <property type="protein sequence ID" value="TYO98409.1"/>
    <property type="molecule type" value="Genomic_DNA"/>
</dbReference>
<evidence type="ECO:0000313" key="2">
    <source>
        <dbReference type="EMBL" id="TYO98409.1"/>
    </source>
</evidence>
<dbReference type="Pfam" id="PF13333">
    <property type="entry name" value="rve_2"/>
    <property type="match status" value="1"/>
</dbReference>
<dbReference type="InterPro" id="IPR036397">
    <property type="entry name" value="RNaseH_sf"/>
</dbReference>
<organism evidence="2 3">
    <name type="scientific">Geothermobacter ehrlichii</name>
    <dbReference type="NCBI Taxonomy" id="213224"/>
    <lineage>
        <taxon>Bacteria</taxon>
        <taxon>Pseudomonadati</taxon>
        <taxon>Thermodesulfobacteriota</taxon>
        <taxon>Desulfuromonadia</taxon>
        <taxon>Desulfuromonadales</taxon>
        <taxon>Geothermobacteraceae</taxon>
        <taxon>Geothermobacter</taxon>
    </lineage>
</organism>
<gene>
    <name evidence="2" type="ORF">EDC39_1068</name>
</gene>
<proteinExistence type="predicted"/>
<evidence type="ECO:0000259" key="1">
    <source>
        <dbReference type="PROSITE" id="PS50994"/>
    </source>
</evidence>
<sequence>MITKLRSEYGVPQLCRVLDVSPSGYYSWLKRPDSPRQKEELRLVIEIKAAHERTRGTYGPERLQRDLAEHGIQIGVHRIKRIRREHGIRCKQVKRFKTTTNSNHNLPVAANLLKQDFAAEAPNQVWVTDITYIPTAEGWLYLAGHKDLYTGEIVGYAMGKRMTKNLVTQSLFRAVSAKRPTAGLIHHSDRGSQYCSREYRDLLEQSGMRASMSRRGNCYDNAPIESFWGVLKNELIHHRRYVTRKEAVQEIAEYIELFYNRQRRQKRLGYFSPAECEQKYFKEQKLREGLVSAIDDRPQSLIPAR</sequence>
<dbReference type="PANTHER" id="PTHR46889">
    <property type="entry name" value="TRANSPOSASE INSF FOR INSERTION SEQUENCE IS3B-RELATED"/>
    <property type="match status" value="1"/>
</dbReference>
<dbReference type="Gene3D" id="3.30.420.10">
    <property type="entry name" value="Ribonuclease H-like superfamily/Ribonuclease H"/>
    <property type="match status" value="1"/>
</dbReference>